<evidence type="ECO:0000256" key="1">
    <source>
        <dbReference type="ARBA" id="ARBA00004141"/>
    </source>
</evidence>
<feature type="transmembrane region" description="Helical" evidence="5">
    <location>
        <begin position="90"/>
        <end position="112"/>
    </location>
</feature>
<dbReference type="AlphaFoldDB" id="A0A369B5U1"/>
<gene>
    <name evidence="6" type="ORF">DFR58_10997</name>
</gene>
<organism evidence="6 7">
    <name type="scientific">Anaerobacterium chartisolvens</name>
    <dbReference type="NCBI Taxonomy" id="1297424"/>
    <lineage>
        <taxon>Bacteria</taxon>
        <taxon>Bacillati</taxon>
        <taxon>Bacillota</taxon>
        <taxon>Clostridia</taxon>
        <taxon>Eubacteriales</taxon>
        <taxon>Oscillospiraceae</taxon>
        <taxon>Anaerobacterium</taxon>
    </lineage>
</organism>
<keyword evidence="2 5" id="KW-0812">Transmembrane</keyword>
<dbReference type="EMBL" id="QPJT01000009">
    <property type="protein sequence ID" value="RCX16870.1"/>
    <property type="molecule type" value="Genomic_DNA"/>
</dbReference>
<dbReference type="GO" id="GO:0005886">
    <property type="term" value="C:plasma membrane"/>
    <property type="evidence" value="ECO:0007669"/>
    <property type="project" value="TreeGrafter"/>
</dbReference>
<evidence type="ECO:0000256" key="2">
    <source>
        <dbReference type="ARBA" id="ARBA00022692"/>
    </source>
</evidence>
<dbReference type="PANTHER" id="PTHR43359:SF1">
    <property type="entry name" value="FORMATE HYDROGENLYASE SUBUNIT 4-RELATED"/>
    <property type="match status" value="1"/>
</dbReference>
<feature type="transmembrane region" description="Helical" evidence="5">
    <location>
        <begin position="263"/>
        <end position="281"/>
    </location>
</feature>
<feature type="transmembrane region" description="Helical" evidence="5">
    <location>
        <begin position="6"/>
        <end position="26"/>
    </location>
</feature>
<keyword evidence="6" id="KW-0456">Lyase</keyword>
<feature type="transmembrane region" description="Helical" evidence="5">
    <location>
        <begin position="237"/>
        <end position="257"/>
    </location>
</feature>
<comment type="caution">
    <text evidence="6">The sequence shown here is derived from an EMBL/GenBank/DDBJ whole genome shotgun (WGS) entry which is preliminary data.</text>
</comment>
<keyword evidence="4 5" id="KW-0472">Membrane</keyword>
<dbReference type="PANTHER" id="PTHR43359">
    <property type="entry name" value="FORMATE HYDROGENLYASE SUBUNIT 4"/>
    <property type="match status" value="1"/>
</dbReference>
<keyword evidence="7" id="KW-1185">Reference proteome</keyword>
<sequence>MFQGIVKIVVQLIITAALAPLVSGIIKKLKARVQHRKGASVFQGYFDLLKLFKKDVVVSHNASWIFTATPYIYFVSILAASLFVPAIPQLFSFGFIGDAVLVVYLIAIGRFFMALSGMDTGSTFTGMGSSREMMISALIEPSMMLVLFTVGLNPLVGSLSFQAIYKGFAAPGWGFVSPSYLLLLISMLIIVIAETARIPVDDPSTHLELTMVHEAMLLEYSGRHLALMEISASIKQLLLITVICNVFIPFGSNAGVIQALGLYVLKVLVISGVIAVIEINSVKLRLFSVPNHAALAFILAVLGFMSSFVFGR</sequence>
<evidence type="ECO:0000313" key="6">
    <source>
        <dbReference type="EMBL" id="RCX16870.1"/>
    </source>
</evidence>
<dbReference type="GO" id="GO:0016829">
    <property type="term" value="F:lyase activity"/>
    <property type="evidence" value="ECO:0007669"/>
    <property type="project" value="UniProtKB-KW"/>
</dbReference>
<feature type="transmembrane region" description="Helical" evidence="5">
    <location>
        <begin position="172"/>
        <end position="193"/>
    </location>
</feature>
<name>A0A369B5U1_9FIRM</name>
<proteinExistence type="predicted"/>
<dbReference type="InterPro" id="IPR001694">
    <property type="entry name" value="NADH_UbQ_OxRdtase_su1/FPO"/>
</dbReference>
<reference evidence="6 7" key="1">
    <citation type="submission" date="2018-07" db="EMBL/GenBank/DDBJ databases">
        <title>Genomic Encyclopedia of Type Strains, Phase IV (KMG-IV): sequencing the most valuable type-strain genomes for metagenomic binning, comparative biology and taxonomic classification.</title>
        <authorList>
            <person name="Goeker M."/>
        </authorList>
    </citation>
    <scope>NUCLEOTIDE SEQUENCE [LARGE SCALE GENOMIC DNA]</scope>
    <source>
        <strain evidence="6 7">DSM 27016</strain>
    </source>
</reference>
<dbReference type="Pfam" id="PF00146">
    <property type="entry name" value="NADHdh"/>
    <property type="match status" value="1"/>
</dbReference>
<accession>A0A369B5U1</accession>
<evidence type="ECO:0000313" key="7">
    <source>
        <dbReference type="Proteomes" id="UP000253034"/>
    </source>
</evidence>
<feature type="transmembrane region" description="Helical" evidence="5">
    <location>
        <begin position="62"/>
        <end position="84"/>
    </location>
</feature>
<protein>
    <submittedName>
        <fullName evidence="6">Formate hydrogenlyase subunit 4</fullName>
    </submittedName>
</protein>
<dbReference type="OrthoDB" id="9778499at2"/>
<keyword evidence="3 5" id="KW-1133">Transmembrane helix</keyword>
<comment type="subcellular location">
    <subcellularLocation>
        <location evidence="1">Membrane</location>
        <topology evidence="1">Multi-pass membrane protein</topology>
    </subcellularLocation>
</comment>
<evidence type="ECO:0000256" key="5">
    <source>
        <dbReference type="SAM" id="Phobius"/>
    </source>
</evidence>
<dbReference type="InterPro" id="IPR052561">
    <property type="entry name" value="ComplexI_Subunit1"/>
</dbReference>
<evidence type="ECO:0000256" key="4">
    <source>
        <dbReference type="ARBA" id="ARBA00023136"/>
    </source>
</evidence>
<evidence type="ECO:0000256" key="3">
    <source>
        <dbReference type="ARBA" id="ARBA00022989"/>
    </source>
</evidence>
<feature type="transmembrane region" description="Helical" evidence="5">
    <location>
        <begin position="293"/>
        <end position="311"/>
    </location>
</feature>
<dbReference type="Proteomes" id="UP000253034">
    <property type="component" value="Unassembled WGS sequence"/>
</dbReference>